<evidence type="ECO:0000313" key="4">
    <source>
        <dbReference type="Proteomes" id="UP000635477"/>
    </source>
</evidence>
<accession>A0A8H4XHL7</accession>
<dbReference type="OrthoDB" id="5409186at2759"/>
<keyword evidence="2" id="KW-0732">Signal</keyword>
<protein>
    <submittedName>
        <fullName evidence="3">Uncharacterized protein</fullName>
    </submittedName>
</protein>
<dbReference type="EMBL" id="JABEYC010000726">
    <property type="protein sequence ID" value="KAF4974634.1"/>
    <property type="molecule type" value="Genomic_DNA"/>
</dbReference>
<name>A0A8H4XHL7_9HYPO</name>
<proteinExistence type="predicted"/>
<dbReference type="AlphaFoldDB" id="A0A8H4XHL7"/>
<feature type="chain" id="PRO_5034626206" evidence="2">
    <location>
        <begin position="18"/>
        <end position="200"/>
    </location>
</feature>
<comment type="caution">
    <text evidence="3">The sequence shown here is derived from an EMBL/GenBank/DDBJ whole genome shotgun (WGS) entry which is preliminary data.</text>
</comment>
<gene>
    <name evidence="3" type="ORF">FZEAL_8493</name>
</gene>
<feature type="region of interest" description="Disordered" evidence="1">
    <location>
        <begin position="116"/>
        <end position="140"/>
    </location>
</feature>
<dbReference type="Proteomes" id="UP000635477">
    <property type="component" value="Unassembled WGS sequence"/>
</dbReference>
<evidence type="ECO:0000313" key="3">
    <source>
        <dbReference type="EMBL" id="KAF4974634.1"/>
    </source>
</evidence>
<keyword evidence="4" id="KW-1185">Reference proteome</keyword>
<evidence type="ECO:0000256" key="2">
    <source>
        <dbReference type="SAM" id="SignalP"/>
    </source>
</evidence>
<feature type="signal peptide" evidence="2">
    <location>
        <begin position="1"/>
        <end position="17"/>
    </location>
</feature>
<reference evidence="3" key="2">
    <citation type="submission" date="2020-05" db="EMBL/GenBank/DDBJ databases">
        <authorList>
            <person name="Kim H.-S."/>
            <person name="Proctor R.H."/>
            <person name="Brown D.W."/>
        </authorList>
    </citation>
    <scope>NUCLEOTIDE SEQUENCE</scope>
    <source>
        <strain evidence="3">NRRL 22465</strain>
    </source>
</reference>
<reference evidence="3" key="1">
    <citation type="journal article" date="2020" name="BMC Genomics">
        <title>Correction to: Identification and distribution of gene clusters required for synthesis of sphingolipid metabolism inhibitors in diverse species of the filamentous fungus Fusarium.</title>
        <authorList>
            <person name="Kim H.S."/>
            <person name="Lohmar J.M."/>
            <person name="Busman M."/>
            <person name="Brown D.W."/>
            <person name="Naumann T.A."/>
            <person name="Divon H.H."/>
            <person name="Lysoe E."/>
            <person name="Uhlig S."/>
            <person name="Proctor R.H."/>
        </authorList>
    </citation>
    <scope>NUCLEOTIDE SEQUENCE</scope>
    <source>
        <strain evidence="3">NRRL 22465</strain>
    </source>
</reference>
<evidence type="ECO:0000256" key="1">
    <source>
        <dbReference type="SAM" id="MobiDB-lite"/>
    </source>
</evidence>
<sequence length="200" mass="20861">MHFLSTFLFVGAVSAAAHRVLERSAAYLALEGVMEGILKRQVRICKAVEPPVTCERSCGPGFVECTRPDMCYNPGRGDICCSNGYYCKAGTYCTDNGCCPDGNSLEECNATRTVSIIPPPATKEPNKEPTGMPNTKTTKEPITETTVKPILPTRTPTVVPGGTTTTPVAPPPVVTAGAGKNAELGALAALGGLGALMMAI</sequence>
<organism evidence="3 4">
    <name type="scientific">Fusarium zealandicum</name>
    <dbReference type="NCBI Taxonomy" id="1053134"/>
    <lineage>
        <taxon>Eukaryota</taxon>
        <taxon>Fungi</taxon>
        <taxon>Dikarya</taxon>
        <taxon>Ascomycota</taxon>
        <taxon>Pezizomycotina</taxon>
        <taxon>Sordariomycetes</taxon>
        <taxon>Hypocreomycetidae</taxon>
        <taxon>Hypocreales</taxon>
        <taxon>Nectriaceae</taxon>
        <taxon>Fusarium</taxon>
        <taxon>Fusarium staphyleae species complex</taxon>
    </lineage>
</organism>